<feature type="compositionally biased region" description="Low complexity" evidence="1">
    <location>
        <begin position="267"/>
        <end position="281"/>
    </location>
</feature>
<feature type="compositionally biased region" description="Basic residues" evidence="1">
    <location>
        <begin position="232"/>
        <end position="249"/>
    </location>
</feature>
<name>A0A6G1IM65_9PLEO</name>
<feature type="region of interest" description="Disordered" evidence="1">
    <location>
        <begin position="1"/>
        <end position="307"/>
    </location>
</feature>
<dbReference type="InterPro" id="IPR008984">
    <property type="entry name" value="SMAD_FHA_dom_sf"/>
</dbReference>
<proteinExistence type="predicted"/>
<dbReference type="PANTHER" id="PTHR23308">
    <property type="entry name" value="NUCLEAR INHIBITOR OF PROTEIN PHOSPHATASE-1"/>
    <property type="match status" value="1"/>
</dbReference>
<dbReference type="OrthoDB" id="444265at2759"/>
<organism evidence="3 4">
    <name type="scientific">Lentithecium fluviatile CBS 122367</name>
    <dbReference type="NCBI Taxonomy" id="1168545"/>
    <lineage>
        <taxon>Eukaryota</taxon>
        <taxon>Fungi</taxon>
        <taxon>Dikarya</taxon>
        <taxon>Ascomycota</taxon>
        <taxon>Pezizomycotina</taxon>
        <taxon>Dothideomycetes</taxon>
        <taxon>Pleosporomycetidae</taxon>
        <taxon>Pleosporales</taxon>
        <taxon>Massarineae</taxon>
        <taxon>Lentitheciaceae</taxon>
        <taxon>Lentithecium</taxon>
    </lineage>
</organism>
<dbReference type="CDD" id="cd22676">
    <property type="entry name" value="FHA_SNIP1_DDL-like"/>
    <property type="match status" value="1"/>
</dbReference>
<dbReference type="SMART" id="SM00240">
    <property type="entry name" value="FHA"/>
    <property type="match status" value="1"/>
</dbReference>
<dbReference type="EMBL" id="MU005606">
    <property type="protein sequence ID" value="KAF2679080.1"/>
    <property type="molecule type" value="Genomic_DNA"/>
</dbReference>
<accession>A0A6G1IM65</accession>
<protein>
    <recommendedName>
        <fullName evidence="2">FHA domain-containing protein</fullName>
    </recommendedName>
</protein>
<evidence type="ECO:0000259" key="2">
    <source>
        <dbReference type="PROSITE" id="PS50006"/>
    </source>
</evidence>
<dbReference type="Proteomes" id="UP000799291">
    <property type="component" value="Unassembled WGS sequence"/>
</dbReference>
<gene>
    <name evidence="3" type="ORF">K458DRAFT_422509</name>
</gene>
<dbReference type="PROSITE" id="PS50006">
    <property type="entry name" value="FHA_DOMAIN"/>
    <property type="match status" value="1"/>
</dbReference>
<feature type="compositionally biased region" description="Basic and acidic residues" evidence="1">
    <location>
        <begin position="86"/>
        <end position="209"/>
    </location>
</feature>
<reference evidence="3" key="1">
    <citation type="journal article" date="2020" name="Stud. Mycol.">
        <title>101 Dothideomycetes genomes: a test case for predicting lifestyles and emergence of pathogens.</title>
        <authorList>
            <person name="Haridas S."/>
            <person name="Albert R."/>
            <person name="Binder M."/>
            <person name="Bloem J."/>
            <person name="Labutti K."/>
            <person name="Salamov A."/>
            <person name="Andreopoulos B."/>
            <person name="Baker S."/>
            <person name="Barry K."/>
            <person name="Bills G."/>
            <person name="Bluhm B."/>
            <person name="Cannon C."/>
            <person name="Castanera R."/>
            <person name="Culley D."/>
            <person name="Daum C."/>
            <person name="Ezra D."/>
            <person name="Gonzalez J."/>
            <person name="Henrissat B."/>
            <person name="Kuo A."/>
            <person name="Liang C."/>
            <person name="Lipzen A."/>
            <person name="Lutzoni F."/>
            <person name="Magnuson J."/>
            <person name="Mondo S."/>
            <person name="Nolan M."/>
            <person name="Ohm R."/>
            <person name="Pangilinan J."/>
            <person name="Park H.-J."/>
            <person name="Ramirez L."/>
            <person name="Alfaro M."/>
            <person name="Sun H."/>
            <person name="Tritt A."/>
            <person name="Yoshinaga Y."/>
            <person name="Zwiers L.-H."/>
            <person name="Turgeon B."/>
            <person name="Goodwin S."/>
            <person name="Spatafora J."/>
            <person name="Crous P."/>
            <person name="Grigoriev I."/>
        </authorList>
    </citation>
    <scope>NUCLEOTIDE SEQUENCE</scope>
    <source>
        <strain evidence="3">CBS 122367</strain>
    </source>
</reference>
<feature type="compositionally biased region" description="Basic and acidic residues" evidence="1">
    <location>
        <begin position="217"/>
        <end position="231"/>
    </location>
</feature>
<feature type="domain" description="FHA" evidence="2">
    <location>
        <begin position="370"/>
        <end position="437"/>
    </location>
</feature>
<dbReference type="Pfam" id="PF00498">
    <property type="entry name" value="FHA"/>
    <property type="match status" value="1"/>
</dbReference>
<sequence>MDPAPNSRRGQPRELSPWSARRALTEQMNRGTGGAAVPSPAPTHSEERPRAAKKENGARQGAEARSSPPPPRGRWDTTRSPPPPPKSREPERSAPPERTRERKSKEASVEVAPKARDRDASPEPYRRSREESRERKRDRSRDRRRDGSKDKRHDRSTDRRWDRSKEPRRDRSRDKDRRRDRSRDRDREKDRKRDRSRDKERERTRDRSKERRRHRSRSGDRERDRRRDRSKDRRTRSPIPYRSKRRTRSPSRSASPPPKRSKRTRSPSRSPVPRSKKPLPSQEISFRGTNNSELAPTKYGGAPANLEKPNFKPTGLLAKAANKVEGTKISLKYHEPAEARKPPPSQQWRIFVFKGPDVVDNIELHTRSCWLLGRSREVVDYVLEHPSSSGQHAVIQFRYIQKTVEDEYGVKKQKGKVKPYIIDLESSNGTELNGDRIEASRYFELRDKDILQFAGSEREYVVMLPPPGDK</sequence>
<keyword evidence="4" id="KW-1185">Reference proteome</keyword>
<dbReference type="SUPFAM" id="SSF49879">
    <property type="entry name" value="SMAD/FHA domain"/>
    <property type="match status" value="1"/>
</dbReference>
<dbReference type="Gene3D" id="2.60.200.20">
    <property type="match status" value="1"/>
</dbReference>
<dbReference type="InterPro" id="IPR050923">
    <property type="entry name" value="Cell_Proc_Reg/RNA_Proc"/>
</dbReference>
<evidence type="ECO:0000313" key="3">
    <source>
        <dbReference type="EMBL" id="KAF2679080.1"/>
    </source>
</evidence>
<evidence type="ECO:0000256" key="1">
    <source>
        <dbReference type="SAM" id="MobiDB-lite"/>
    </source>
</evidence>
<evidence type="ECO:0000313" key="4">
    <source>
        <dbReference type="Proteomes" id="UP000799291"/>
    </source>
</evidence>
<feature type="compositionally biased region" description="Basic and acidic residues" evidence="1">
    <location>
        <begin position="44"/>
        <end position="57"/>
    </location>
</feature>
<feature type="compositionally biased region" description="Polar residues" evidence="1">
    <location>
        <begin position="282"/>
        <end position="294"/>
    </location>
</feature>
<dbReference type="InterPro" id="IPR000253">
    <property type="entry name" value="FHA_dom"/>
</dbReference>
<dbReference type="AlphaFoldDB" id="A0A6G1IM65"/>